<comment type="caution">
    <text evidence="2">The sequence shown here is derived from an EMBL/GenBank/DDBJ whole genome shotgun (WGS) entry which is preliminary data.</text>
</comment>
<dbReference type="Gene3D" id="3.40.50.620">
    <property type="entry name" value="HUPs"/>
    <property type="match status" value="1"/>
</dbReference>
<dbReference type="PANTHER" id="PTHR43196:SF2">
    <property type="entry name" value="PHOSPHOADENOSINE PHOSPHOSULFATE REDUCTASE"/>
    <property type="match status" value="1"/>
</dbReference>
<gene>
    <name evidence="2" type="ORF">LCGC14_0567570</name>
</gene>
<sequence length="260" mass="30172">MMMERVVDGQKYGQLDFDGATKAEIAIERLRQFEPPEGYYLAYSGGRCSQVVKHLAERSGVRYDAHYHFTTVDPPEVIRHIRVAGDVMMERAQASMWTLIQTNGMPTRLHRWCCRALKERGGSGRVVVTGIRQAESNSRRHRQMVEACYTDRTKRFVNPIVDWSHTDVKQYIEDYQIDVCSLYAEGFKRIGCVLCPMNRATDLHIARWPKIAAAWRRAADRYWAKGTKGVRRFATPEAFWNWWIDRDASAPDDSQPMMFD</sequence>
<dbReference type="Pfam" id="PF01507">
    <property type="entry name" value="PAPS_reduct"/>
    <property type="match status" value="1"/>
</dbReference>
<dbReference type="SUPFAM" id="SSF52402">
    <property type="entry name" value="Adenine nucleotide alpha hydrolases-like"/>
    <property type="match status" value="1"/>
</dbReference>
<evidence type="ECO:0000313" key="2">
    <source>
        <dbReference type="EMBL" id="KKN56904.1"/>
    </source>
</evidence>
<dbReference type="AlphaFoldDB" id="A0A0F9RQE3"/>
<organism evidence="2">
    <name type="scientific">marine sediment metagenome</name>
    <dbReference type="NCBI Taxonomy" id="412755"/>
    <lineage>
        <taxon>unclassified sequences</taxon>
        <taxon>metagenomes</taxon>
        <taxon>ecological metagenomes</taxon>
    </lineage>
</organism>
<evidence type="ECO:0000259" key="1">
    <source>
        <dbReference type="Pfam" id="PF01507"/>
    </source>
</evidence>
<dbReference type="EMBL" id="LAZR01000827">
    <property type="protein sequence ID" value="KKN56904.1"/>
    <property type="molecule type" value="Genomic_DNA"/>
</dbReference>
<name>A0A0F9RQE3_9ZZZZ</name>
<feature type="domain" description="Phosphoadenosine phosphosulphate reductase" evidence="1">
    <location>
        <begin position="40"/>
        <end position="196"/>
    </location>
</feature>
<dbReference type="InterPro" id="IPR002500">
    <property type="entry name" value="PAPS_reduct_dom"/>
</dbReference>
<reference evidence="2" key="1">
    <citation type="journal article" date="2015" name="Nature">
        <title>Complex archaea that bridge the gap between prokaryotes and eukaryotes.</title>
        <authorList>
            <person name="Spang A."/>
            <person name="Saw J.H."/>
            <person name="Jorgensen S.L."/>
            <person name="Zaremba-Niedzwiedzka K."/>
            <person name="Martijn J."/>
            <person name="Lind A.E."/>
            <person name="van Eijk R."/>
            <person name="Schleper C."/>
            <person name="Guy L."/>
            <person name="Ettema T.J."/>
        </authorList>
    </citation>
    <scope>NUCLEOTIDE SEQUENCE</scope>
</reference>
<dbReference type="InterPro" id="IPR014729">
    <property type="entry name" value="Rossmann-like_a/b/a_fold"/>
</dbReference>
<proteinExistence type="predicted"/>
<dbReference type="PANTHER" id="PTHR43196">
    <property type="entry name" value="SULFATE ADENYLYLTRANSFERASE SUBUNIT 2"/>
    <property type="match status" value="1"/>
</dbReference>
<dbReference type="InterPro" id="IPR050128">
    <property type="entry name" value="Sulfate_adenylyltrnsfr_sub2"/>
</dbReference>
<dbReference type="GO" id="GO:0003824">
    <property type="term" value="F:catalytic activity"/>
    <property type="evidence" value="ECO:0007669"/>
    <property type="project" value="InterPro"/>
</dbReference>
<protein>
    <recommendedName>
        <fullName evidence="1">Phosphoadenosine phosphosulphate reductase domain-containing protein</fullName>
    </recommendedName>
</protein>
<accession>A0A0F9RQE3</accession>